<protein>
    <submittedName>
        <fullName evidence="3">Uncharacterized protein</fullName>
    </submittedName>
</protein>
<dbReference type="AlphaFoldDB" id="F8JMV4"/>
<dbReference type="EMBL" id="CP003229">
    <property type="protein sequence ID" value="AEW99253.1"/>
    <property type="molecule type" value="Genomic_DNA"/>
</dbReference>
<dbReference type="KEGG" id="scy:SCATT_p10600"/>
<gene>
    <name evidence="3" type="ordered locus">SCATT_p10600</name>
</gene>
<reference evidence="4" key="1">
    <citation type="submission" date="2011-12" db="EMBL/GenBank/DDBJ databases">
        <title>Complete genome sequence of Streptomyces cattleya strain DSM 46488.</title>
        <authorList>
            <person name="Ou H.-Y."/>
            <person name="Li P."/>
            <person name="Zhao C."/>
            <person name="O'Hagan D."/>
            <person name="Deng Z."/>
        </authorList>
    </citation>
    <scope>NUCLEOTIDE SEQUENCE [LARGE SCALE GENOMIC DNA]</scope>
    <source>
        <strain evidence="4">ATCC 35852 / DSM 46488 / JCM 4925 / NBRC 14057 / NRRL 8057</strain>
        <plasmid evidence="4">Plasmid pSCATT</plasmid>
    </source>
</reference>
<dbReference type="Proteomes" id="UP000007842">
    <property type="component" value="Plasmid pSCATT"/>
</dbReference>
<dbReference type="InterPro" id="IPR009937">
    <property type="entry name" value="Phage_holin_3_6"/>
</dbReference>
<evidence type="ECO:0000313" key="4">
    <source>
        <dbReference type="Proteomes" id="UP000007842"/>
    </source>
</evidence>
<keyword evidence="3" id="KW-0614">Plasmid</keyword>
<dbReference type="Pfam" id="PF07332">
    <property type="entry name" value="Phage_holin_3_6"/>
    <property type="match status" value="1"/>
</dbReference>
<dbReference type="KEGG" id="sct:SCAT_p0678"/>
<accession>F8JMV4</accession>
<feature type="transmembrane region" description="Helical" evidence="2">
    <location>
        <begin position="58"/>
        <end position="78"/>
    </location>
</feature>
<proteinExistence type="predicted"/>
<name>F8JMV4_STREN</name>
<evidence type="ECO:0000313" key="3">
    <source>
        <dbReference type="EMBL" id="AEW99253.1"/>
    </source>
</evidence>
<geneLocation type="plasmid" evidence="3 4">
    <name>pSCATT</name>
</geneLocation>
<dbReference type="PATRIC" id="fig|1003195.11.peg.655"/>
<keyword evidence="2" id="KW-1133">Transmembrane helix</keyword>
<evidence type="ECO:0000256" key="1">
    <source>
        <dbReference type="SAM" id="MobiDB-lite"/>
    </source>
</evidence>
<feature type="region of interest" description="Disordered" evidence="1">
    <location>
        <begin position="1"/>
        <end position="27"/>
    </location>
</feature>
<keyword evidence="4" id="KW-1185">Reference proteome</keyword>
<sequence>MPGQQPHDGPDDGGAPQGAVSDAAGRLSQDVASLVRAELDRAKAELTDTARRAGTGTGAFAVAAVSGVFALVAAHQSLLAALERAVSRRAAAAALTCAYTACAAASAWYGYDRLCQARAASRQALRQMGTAEEPGAENTSPS</sequence>
<keyword evidence="2" id="KW-0472">Membrane</keyword>
<organism evidence="3 4">
    <name type="scientific">Streptantibioticus cattleyicolor (strain ATCC 35852 / DSM 46488 / JCM 4925 / NBRC 14057 / NRRL 8057)</name>
    <name type="common">Streptomyces cattleya</name>
    <dbReference type="NCBI Taxonomy" id="1003195"/>
    <lineage>
        <taxon>Bacteria</taxon>
        <taxon>Bacillati</taxon>
        <taxon>Actinomycetota</taxon>
        <taxon>Actinomycetes</taxon>
        <taxon>Kitasatosporales</taxon>
        <taxon>Streptomycetaceae</taxon>
        <taxon>Streptantibioticus</taxon>
    </lineage>
</organism>
<accession>G8XE99</accession>
<dbReference type="RefSeq" id="WP_014151133.1">
    <property type="nucleotide sequence ID" value="NC_016113.1"/>
</dbReference>
<keyword evidence="2" id="KW-0812">Transmembrane</keyword>
<feature type="compositionally biased region" description="Low complexity" evidence="1">
    <location>
        <begin position="1"/>
        <end position="19"/>
    </location>
</feature>
<feature type="transmembrane region" description="Helical" evidence="2">
    <location>
        <begin position="90"/>
        <end position="111"/>
    </location>
</feature>
<dbReference type="HOGENOM" id="CLU_1814696_0_0_11"/>
<evidence type="ECO:0000256" key="2">
    <source>
        <dbReference type="SAM" id="Phobius"/>
    </source>
</evidence>